<sequence length="98" mass="11579">MTVLSYLNPDNVPNAVKNTALKYAYTYIVQELLRLKRNEVGADFRDGLITEQEWQSFLRNWYEPRSNVVINDLLELRQICKDYVIQFKDKINLEGIPI</sequence>
<reference evidence="1" key="1">
    <citation type="submission" date="2020-03" db="EMBL/GenBank/DDBJ databases">
        <title>The deep terrestrial virosphere.</title>
        <authorList>
            <person name="Holmfeldt K."/>
            <person name="Nilsson E."/>
            <person name="Simone D."/>
            <person name="Lopez-Fernandez M."/>
            <person name="Wu X."/>
            <person name="de Brujin I."/>
            <person name="Lundin D."/>
            <person name="Andersson A."/>
            <person name="Bertilsson S."/>
            <person name="Dopson M."/>
        </authorList>
    </citation>
    <scope>NUCLEOTIDE SEQUENCE</scope>
    <source>
        <strain evidence="1">MM415B03008</strain>
    </source>
</reference>
<proteinExistence type="predicted"/>
<dbReference type="EMBL" id="MT142700">
    <property type="protein sequence ID" value="QJA87360.1"/>
    <property type="molecule type" value="Genomic_DNA"/>
</dbReference>
<name>A0A6M3KZB6_9ZZZZ</name>
<accession>A0A6M3KZB6</accession>
<dbReference type="AlphaFoldDB" id="A0A6M3KZB6"/>
<evidence type="ECO:0000313" key="1">
    <source>
        <dbReference type="EMBL" id="QJA87360.1"/>
    </source>
</evidence>
<organism evidence="1">
    <name type="scientific">viral metagenome</name>
    <dbReference type="NCBI Taxonomy" id="1070528"/>
    <lineage>
        <taxon>unclassified sequences</taxon>
        <taxon>metagenomes</taxon>
        <taxon>organismal metagenomes</taxon>
    </lineage>
</organism>
<protein>
    <submittedName>
        <fullName evidence="1">Uncharacterized protein</fullName>
    </submittedName>
</protein>
<gene>
    <name evidence="1" type="ORF">MM415B03008_0002</name>
</gene>